<protein>
    <submittedName>
        <fullName evidence="1">Uncharacterized protein</fullName>
    </submittedName>
</protein>
<name>A0A061QX09_9CHLO</name>
<proteinExistence type="predicted"/>
<organism evidence="1">
    <name type="scientific">Tetraselmis sp. GSL018</name>
    <dbReference type="NCBI Taxonomy" id="582737"/>
    <lineage>
        <taxon>Eukaryota</taxon>
        <taxon>Viridiplantae</taxon>
        <taxon>Chlorophyta</taxon>
        <taxon>core chlorophytes</taxon>
        <taxon>Chlorodendrophyceae</taxon>
        <taxon>Chlorodendrales</taxon>
        <taxon>Chlorodendraceae</taxon>
        <taxon>Tetraselmis</taxon>
    </lineage>
</organism>
<dbReference type="EMBL" id="GBEZ01023936">
    <property type="protein sequence ID" value="JAC62995.1"/>
    <property type="molecule type" value="Transcribed_RNA"/>
</dbReference>
<sequence length="85" mass="8627">ELNSQDLSTTLWALSKAADRRMARAALAAAEEEVAGRAPGLSPRALCMALRAYAAAGAGGPEFWAAAGAAVAAREDLDARNLSAA</sequence>
<gene>
    <name evidence="1" type="ORF">TSPGSL018_21752</name>
</gene>
<feature type="non-terminal residue" evidence="1">
    <location>
        <position position="1"/>
    </location>
</feature>
<evidence type="ECO:0000313" key="1">
    <source>
        <dbReference type="EMBL" id="JAC62995.1"/>
    </source>
</evidence>
<reference evidence="1" key="1">
    <citation type="submission" date="2014-05" db="EMBL/GenBank/DDBJ databases">
        <title>The transcriptome of the halophilic microalga Tetraselmis sp. GSL018 isolated from the Great Salt Lake, Utah.</title>
        <authorList>
            <person name="Jinkerson R.E."/>
            <person name="D'Adamo S."/>
            <person name="Posewitz M.C."/>
        </authorList>
    </citation>
    <scope>NUCLEOTIDE SEQUENCE</scope>
    <source>
        <strain evidence="1">GSL018</strain>
    </source>
</reference>
<dbReference type="AlphaFoldDB" id="A0A061QX09"/>
<feature type="non-terminal residue" evidence="1">
    <location>
        <position position="85"/>
    </location>
</feature>
<accession>A0A061QX09</accession>